<gene>
    <name evidence="2" type="ORF">EYH02_04525</name>
</gene>
<dbReference type="Proteomes" id="UP000605805">
    <property type="component" value="Unassembled WGS sequence"/>
</dbReference>
<keyword evidence="1" id="KW-0812">Transmembrane</keyword>
<organism evidence="2 3">
    <name type="scientific">Ignisphaera aggregans</name>
    <dbReference type="NCBI Taxonomy" id="334771"/>
    <lineage>
        <taxon>Archaea</taxon>
        <taxon>Thermoproteota</taxon>
        <taxon>Thermoprotei</taxon>
        <taxon>Desulfurococcales</taxon>
        <taxon>Desulfurococcaceae</taxon>
        <taxon>Ignisphaera</taxon>
    </lineage>
</organism>
<reference evidence="2" key="1">
    <citation type="journal article" date="2020" name="ISME J.">
        <title>Gammaproteobacteria mediating utilization of methyl-, sulfur- and petroleum organic compounds in deep ocean hydrothermal plumes.</title>
        <authorList>
            <person name="Zhou Z."/>
            <person name="Liu Y."/>
            <person name="Pan J."/>
            <person name="Cron B.R."/>
            <person name="Toner B.M."/>
            <person name="Anantharaman K."/>
            <person name="Breier J.A."/>
            <person name="Dick G.J."/>
            <person name="Li M."/>
        </authorList>
    </citation>
    <scope>NUCLEOTIDE SEQUENCE</scope>
    <source>
        <strain evidence="2">SZUA-1435</strain>
    </source>
</reference>
<comment type="caution">
    <text evidence="2">The sequence shown here is derived from an EMBL/GenBank/DDBJ whole genome shotgun (WGS) entry which is preliminary data.</text>
</comment>
<dbReference type="EMBL" id="DQTV01000082">
    <property type="protein sequence ID" value="HIP57315.1"/>
    <property type="molecule type" value="Genomic_DNA"/>
</dbReference>
<accession>A0A832YT71</accession>
<evidence type="ECO:0000313" key="2">
    <source>
        <dbReference type="EMBL" id="HIP57315.1"/>
    </source>
</evidence>
<feature type="transmembrane region" description="Helical" evidence="1">
    <location>
        <begin position="45"/>
        <end position="66"/>
    </location>
</feature>
<keyword evidence="1" id="KW-1133">Transmembrane helix</keyword>
<dbReference type="AlphaFoldDB" id="A0A832YT71"/>
<proteinExistence type="predicted"/>
<protein>
    <submittedName>
        <fullName evidence="2">Uncharacterized protein</fullName>
    </submittedName>
</protein>
<sequence>MLTAEGYRLASEALEKLKSIAEAIKRDLESGKRESIDMLASQWGYVLPLLMWLHLIDIPLLTMLALDTAMHPIDVEDQEVDMGSDMDIDVDYV</sequence>
<evidence type="ECO:0000313" key="3">
    <source>
        <dbReference type="Proteomes" id="UP000605805"/>
    </source>
</evidence>
<evidence type="ECO:0000256" key="1">
    <source>
        <dbReference type="SAM" id="Phobius"/>
    </source>
</evidence>
<name>A0A832YT71_9CREN</name>
<keyword evidence="1" id="KW-0472">Membrane</keyword>